<comment type="caution">
    <text evidence="1">The sequence shown here is derived from an EMBL/GenBank/DDBJ whole genome shotgun (WGS) entry which is preliminary data.</text>
</comment>
<accession>A0A150GPC1</accession>
<dbReference type="PANTHER" id="PTHR46586:SF3">
    <property type="entry name" value="ANKYRIN REPEAT-CONTAINING PROTEIN"/>
    <property type="match status" value="1"/>
</dbReference>
<organism evidence="1 2">
    <name type="scientific">Gonium pectorale</name>
    <name type="common">Green alga</name>
    <dbReference type="NCBI Taxonomy" id="33097"/>
    <lineage>
        <taxon>Eukaryota</taxon>
        <taxon>Viridiplantae</taxon>
        <taxon>Chlorophyta</taxon>
        <taxon>core chlorophytes</taxon>
        <taxon>Chlorophyceae</taxon>
        <taxon>CS clade</taxon>
        <taxon>Chlamydomonadales</taxon>
        <taxon>Volvocaceae</taxon>
        <taxon>Gonium</taxon>
    </lineage>
</organism>
<dbReference type="AlphaFoldDB" id="A0A150GPC1"/>
<keyword evidence="2" id="KW-1185">Reference proteome</keyword>
<dbReference type="SUPFAM" id="SSF140860">
    <property type="entry name" value="Pseudo ankyrin repeat-like"/>
    <property type="match status" value="1"/>
</dbReference>
<gene>
    <name evidence="1" type="ORF">GPECTOR_11g134</name>
</gene>
<name>A0A150GPC1_GONPE</name>
<evidence type="ECO:0008006" key="3">
    <source>
        <dbReference type="Google" id="ProtNLM"/>
    </source>
</evidence>
<dbReference type="PANTHER" id="PTHR46586">
    <property type="entry name" value="ANKYRIN REPEAT-CONTAINING PROTEIN"/>
    <property type="match status" value="1"/>
</dbReference>
<evidence type="ECO:0000313" key="2">
    <source>
        <dbReference type="Proteomes" id="UP000075714"/>
    </source>
</evidence>
<dbReference type="InterPro" id="IPR052050">
    <property type="entry name" value="SecEffector_AnkRepeat"/>
</dbReference>
<dbReference type="Proteomes" id="UP000075714">
    <property type="component" value="Unassembled WGS sequence"/>
</dbReference>
<evidence type="ECO:0000313" key="1">
    <source>
        <dbReference type="EMBL" id="KXZ51683.1"/>
    </source>
</evidence>
<protein>
    <recommendedName>
        <fullName evidence="3">Ankyrin repeat domain-containing protein</fullName>
    </recommendedName>
</protein>
<dbReference type="EMBL" id="LSYV01000012">
    <property type="protein sequence ID" value="KXZ51683.1"/>
    <property type="molecule type" value="Genomic_DNA"/>
</dbReference>
<proteinExistence type="predicted"/>
<sequence>MAARACHLPVLEALRSAGCEFETQEASQAAALEGHPHLVAWMVEELGAPLDERLLTAAAESGSVGLLASLRERGWPWDAAAFAAPAKSGCVAALEWLAGHGCPTQMHAGVAFVPPAVASDLAMLERLGCPWGPPGKLSSQCVSDHGCRMSVLASMVEAGCLVDWAEALEAAEELVLWYGTSDDSDAVLIGICWQAR</sequence>
<reference evidence="2" key="1">
    <citation type="journal article" date="2016" name="Nat. Commun.">
        <title>The Gonium pectorale genome demonstrates co-option of cell cycle regulation during the evolution of multicellularity.</title>
        <authorList>
            <person name="Hanschen E.R."/>
            <person name="Marriage T.N."/>
            <person name="Ferris P.J."/>
            <person name="Hamaji T."/>
            <person name="Toyoda A."/>
            <person name="Fujiyama A."/>
            <person name="Neme R."/>
            <person name="Noguchi H."/>
            <person name="Minakuchi Y."/>
            <person name="Suzuki M."/>
            <person name="Kawai-Toyooka H."/>
            <person name="Smith D.R."/>
            <person name="Sparks H."/>
            <person name="Anderson J."/>
            <person name="Bakaric R."/>
            <person name="Luria V."/>
            <person name="Karger A."/>
            <person name="Kirschner M.W."/>
            <person name="Durand P.M."/>
            <person name="Michod R.E."/>
            <person name="Nozaki H."/>
            <person name="Olson B.J."/>
        </authorList>
    </citation>
    <scope>NUCLEOTIDE SEQUENCE [LARGE SCALE GENOMIC DNA]</scope>
    <source>
        <strain evidence="2">NIES-2863</strain>
    </source>
</reference>
<dbReference type="OrthoDB" id="63514at2759"/>